<comment type="caution">
    <text evidence="2">The sequence shown here is derived from an EMBL/GenBank/DDBJ whole genome shotgun (WGS) entry which is preliminary data.</text>
</comment>
<dbReference type="EMBL" id="QZAL01000110">
    <property type="protein sequence ID" value="THW38086.1"/>
    <property type="molecule type" value="Genomic_DNA"/>
</dbReference>
<name>A0A4S8XJD9_AURPU</name>
<organism evidence="2 3">
    <name type="scientific">Aureobasidium pullulans</name>
    <name type="common">Black yeast</name>
    <name type="synonym">Pullularia pullulans</name>
    <dbReference type="NCBI Taxonomy" id="5580"/>
    <lineage>
        <taxon>Eukaryota</taxon>
        <taxon>Fungi</taxon>
        <taxon>Dikarya</taxon>
        <taxon>Ascomycota</taxon>
        <taxon>Pezizomycotina</taxon>
        <taxon>Dothideomycetes</taxon>
        <taxon>Dothideomycetidae</taxon>
        <taxon>Dothideales</taxon>
        <taxon>Saccotheciaceae</taxon>
        <taxon>Aureobasidium</taxon>
    </lineage>
</organism>
<sequence>MASLALFSLKLAAQASETSHQPFFPVEYEEQDEDVDEDELVIKPILLFASSSNVNLASEDEKNHPFPWPYNQLLSFPAGLYLTESDRSAGHEFEDSVRFVLPFGVGGNGFARTSDGLQIGDHQDEQDACCADRMTSTNQGGILSSRCTRLDWSKFWKAGEV</sequence>
<proteinExistence type="predicted"/>
<evidence type="ECO:0000313" key="3">
    <source>
        <dbReference type="Proteomes" id="UP000310687"/>
    </source>
</evidence>
<reference evidence="2 3" key="1">
    <citation type="submission" date="2018-10" db="EMBL/GenBank/DDBJ databases">
        <title>Fifty Aureobasidium pullulans genomes reveal a recombining polyextremotolerant generalist.</title>
        <authorList>
            <person name="Gostincar C."/>
            <person name="Turk M."/>
            <person name="Zajc J."/>
            <person name="Gunde-Cimerman N."/>
        </authorList>
    </citation>
    <scope>NUCLEOTIDE SEQUENCE [LARGE SCALE GENOMIC DNA]</scope>
    <source>
        <strain evidence="2 3">EXF-11013</strain>
    </source>
</reference>
<evidence type="ECO:0000313" key="2">
    <source>
        <dbReference type="EMBL" id="THW38086.1"/>
    </source>
</evidence>
<dbReference type="AlphaFoldDB" id="A0A4S8XJD9"/>
<feature type="signal peptide" evidence="1">
    <location>
        <begin position="1"/>
        <end position="15"/>
    </location>
</feature>
<accession>A0A4S8XJD9</accession>
<gene>
    <name evidence="2" type="ORF">D6D22_06892</name>
</gene>
<keyword evidence="1" id="KW-0732">Signal</keyword>
<protein>
    <submittedName>
        <fullName evidence="2">Uncharacterized protein</fullName>
    </submittedName>
</protein>
<feature type="chain" id="PRO_5020467321" evidence="1">
    <location>
        <begin position="16"/>
        <end position="161"/>
    </location>
</feature>
<evidence type="ECO:0000256" key="1">
    <source>
        <dbReference type="SAM" id="SignalP"/>
    </source>
</evidence>
<dbReference type="Proteomes" id="UP000310687">
    <property type="component" value="Unassembled WGS sequence"/>
</dbReference>